<gene>
    <name evidence="2" type="ORF">O181_060254</name>
</gene>
<feature type="compositionally biased region" description="Polar residues" evidence="1">
    <location>
        <begin position="50"/>
        <end position="60"/>
    </location>
</feature>
<feature type="compositionally biased region" description="Basic and acidic residues" evidence="1">
    <location>
        <begin position="84"/>
        <end position="101"/>
    </location>
</feature>
<dbReference type="EMBL" id="AVOT02028152">
    <property type="protein sequence ID" value="MBW0520539.1"/>
    <property type="molecule type" value="Genomic_DNA"/>
</dbReference>
<reference evidence="2" key="1">
    <citation type="submission" date="2021-03" db="EMBL/GenBank/DDBJ databases">
        <title>Draft genome sequence of rust myrtle Austropuccinia psidii MF-1, a brazilian biotype.</title>
        <authorList>
            <person name="Quecine M.C."/>
            <person name="Pachon D.M.R."/>
            <person name="Bonatelli M.L."/>
            <person name="Correr F.H."/>
            <person name="Franceschini L.M."/>
            <person name="Leite T.F."/>
            <person name="Margarido G.R.A."/>
            <person name="Almeida C.A."/>
            <person name="Ferrarezi J.A."/>
            <person name="Labate C.A."/>
        </authorList>
    </citation>
    <scope>NUCLEOTIDE SEQUENCE</scope>
    <source>
        <strain evidence="2">MF-1</strain>
    </source>
</reference>
<organism evidence="2 3">
    <name type="scientific">Austropuccinia psidii MF-1</name>
    <dbReference type="NCBI Taxonomy" id="1389203"/>
    <lineage>
        <taxon>Eukaryota</taxon>
        <taxon>Fungi</taxon>
        <taxon>Dikarya</taxon>
        <taxon>Basidiomycota</taxon>
        <taxon>Pucciniomycotina</taxon>
        <taxon>Pucciniomycetes</taxon>
        <taxon>Pucciniales</taxon>
        <taxon>Sphaerophragmiaceae</taxon>
        <taxon>Austropuccinia</taxon>
    </lineage>
</organism>
<sequence>MASIYGKEKHDAFNRRMEEKPPSTTQTSAKNSPNSQQKKYQHEKAAIDSEQGQGKGTSPKTIHPGLQNLKYSTGFHGKCVSDGQNHDRCTEKEEARLKYHK</sequence>
<name>A0A9Q3HZF7_9BASI</name>
<comment type="caution">
    <text evidence="2">The sequence shown here is derived from an EMBL/GenBank/DDBJ whole genome shotgun (WGS) entry which is preliminary data.</text>
</comment>
<evidence type="ECO:0000256" key="1">
    <source>
        <dbReference type="SAM" id="MobiDB-lite"/>
    </source>
</evidence>
<evidence type="ECO:0000313" key="3">
    <source>
        <dbReference type="Proteomes" id="UP000765509"/>
    </source>
</evidence>
<proteinExistence type="predicted"/>
<feature type="compositionally biased region" description="Polar residues" evidence="1">
    <location>
        <begin position="22"/>
        <end position="38"/>
    </location>
</feature>
<accession>A0A9Q3HZF7</accession>
<feature type="compositionally biased region" description="Basic and acidic residues" evidence="1">
    <location>
        <begin position="1"/>
        <end position="21"/>
    </location>
</feature>
<keyword evidence="3" id="KW-1185">Reference proteome</keyword>
<dbReference type="AlphaFoldDB" id="A0A9Q3HZF7"/>
<protein>
    <submittedName>
        <fullName evidence="2">Uncharacterized protein</fullName>
    </submittedName>
</protein>
<dbReference type="Proteomes" id="UP000765509">
    <property type="component" value="Unassembled WGS sequence"/>
</dbReference>
<evidence type="ECO:0000313" key="2">
    <source>
        <dbReference type="EMBL" id="MBW0520539.1"/>
    </source>
</evidence>
<feature type="region of interest" description="Disordered" evidence="1">
    <location>
        <begin position="1"/>
        <end position="101"/>
    </location>
</feature>